<gene>
    <name evidence="2" type="ORF">MHBO_000339</name>
</gene>
<keyword evidence="1" id="KW-0812">Transmembrane</keyword>
<name>A0ABV2AF99_9EUKA</name>
<feature type="transmembrane region" description="Helical" evidence="1">
    <location>
        <begin position="30"/>
        <end position="47"/>
    </location>
</feature>
<evidence type="ECO:0000256" key="1">
    <source>
        <dbReference type="SAM" id="Phobius"/>
    </source>
</evidence>
<keyword evidence="1" id="KW-0472">Membrane</keyword>
<dbReference type="EMBL" id="JBDODL010000048">
    <property type="protein sequence ID" value="MES1918366.1"/>
    <property type="molecule type" value="Genomic_DNA"/>
</dbReference>
<evidence type="ECO:0000313" key="2">
    <source>
        <dbReference type="EMBL" id="MES1918366.1"/>
    </source>
</evidence>
<proteinExistence type="predicted"/>
<comment type="caution">
    <text evidence="2">The sequence shown here is derived from an EMBL/GenBank/DDBJ whole genome shotgun (WGS) entry which is preliminary data.</text>
</comment>
<sequence>MDVLEKSINSDTKLRHFSEKKKYLFKHEKGGYLLSLIATLIGFVLTSNSQKVFSMNNFKNSKAFKRTLEMLSQRDVVIEDVKKCLRDYLKFMEGTEGNKPVTREILENILKLIK</sequence>
<reference evidence="2 3" key="1">
    <citation type="journal article" date="2024" name="BMC Biol.">
        <title>Comparative genomics of Ascetosporea gives new insight into the evolutionary basis for animal parasitism in Rhizaria.</title>
        <authorList>
            <person name="Hiltunen Thoren M."/>
            <person name="Onut-Brannstrom I."/>
            <person name="Alfjorden A."/>
            <person name="Peckova H."/>
            <person name="Swords F."/>
            <person name="Hooper C."/>
            <person name="Holzer A.S."/>
            <person name="Bass D."/>
            <person name="Burki F."/>
        </authorList>
    </citation>
    <scope>NUCLEOTIDE SEQUENCE [LARGE SCALE GENOMIC DNA]</scope>
    <source>
        <strain evidence="2">20-A016</strain>
    </source>
</reference>
<accession>A0ABV2AF99</accession>
<organism evidence="2 3">
    <name type="scientific">Bonamia ostreae</name>
    <dbReference type="NCBI Taxonomy" id="126728"/>
    <lineage>
        <taxon>Eukaryota</taxon>
        <taxon>Sar</taxon>
        <taxon>Rhizaria</taxon>
        <taxon>Endomyxa</taxon>
        <taxon>Ascetosporea</taxon>
        <taxon>Haplosporida</taxon>
        <taxon>Bonamia</taxon>
    </lineage>
</organism>
<evidence type="ECO:0000313" key="3">
    <source>
        <dbReference type="Proteomes" id="UP001439008"/>
    </source>
</evidence>
<keyword evidence="3" id="KW-1185">Reference proteome</keyword>
<protein>
    <recommendedName>
        <fullName evidence="4">LAGLIDADG homing endonuclease</fullName>
    </recommendedName>
</protein>
<keyword evidence="1" id="KW-1133">Transmembrane helix</keyword>
<dbReference type="Proteomes" id="UP001439008">
    <property type="component" value="Unassembled WGS sequence"/>
</dbReference>
<evidence type="ECO:0008006" key="4">
    <source>
        <dbReference type="Google" id="ProtNLM"/>
    </source>
</evidence>